<evidence type="ECO:0000256" key="9">
    <source>
        <dbReference type="ARBA" id="ARBA00023316"/>
    </source>
</evidence>
<keyword evidence="14" id="KW-1185">Reference proteome</keyword>
<evidence type="ECO:0000256" key="10">
    <source>
        <dbReference type="HAMAP-Rule" id="MF_00033"/>
    </source>
</evidence>
<keyword evidence="6 10" id="KW-0573">Peptidoglycan synthesis</keyword>
<protein>
    <recommendedName>
        <fullName evidence="10">UDP-N-acetylglucosamine--N-acetylmuramyl-(pentapeptide) pyrophosphoryl-undecaprenol N-acetylglucosamine transferase</fullName>
        <ecNumber evidence="10">2.4.1.227</ecNumber>
    </recommendedName>
    <alternativeName>
        <fullName evidence="10">Undecaprenyl-PP-MurNAc-pentapeptide-UDPGlcNAc GlcNAc transferase</fullName>
    </alternativeName>
</protein>
<accession>A0ABV1J3R9</accession>
<feature type="binding site" evidence="10">
    <location>
        <position position="167"/>
    </location>
    <ligand>
        <name>UDP-N-acetyl-alpha-D-glucosamine</name>
        <dbReference type="ChEBI" id="CHEBI:57705"/>
    </ligand>
</feature>
<dbReference type="HAMAP" id="MF_00033">
    <property type="entry name" value="MurG"/>
    <property type="match status" value="1"/>
</dbReference>
<sequence>MKVILSGGGTGGHIYPALAIKEAMEKKDDSIEFLYVGKKDSMEEELAAKYNIPFAPVHIQGLPRKKINKESIMTMVELLHGLRDAGKILRDFRPDVVVGTGGYVCAPIVLKAQNMGIKTAIQEQNAYPGKTNRLLGKRVDLIAYSFKEAEKYFPEHTKKIFTGNPIRASFEKIDEETGREAVGYNSDKPLVLSFGGSGGQESTNEAVLEIMKKHEHLNFHLVHITGKEHYDDFIRRMPVVDTESYTLLDYSHQIPEYLAVADLVVASSSAMTLAEISAMHLPSILIPKAYTAGNHQFHNAMSYKEQDAAEVIEEDELTGHVLFLAIEALLDDEDKRREMGAKAYQMVNTKGTDTIAEAILGLVTP</sequence>
<feature type="binding site" evidence="10">
    <location>
        <position position="296"/>
    </location>
    <ligand>
        <name>UDP-N-acetyl-alpha-D-glucosamine</name>
        <dbReference type="ChEBI" id="CHEBI:57705"/>
    </ligand>
</feature>
<comment type="similarity">
    <text evidence="10">Belongs to the glycosyltransferase 28 family. MurG subfamily.</text>
</comment>
<dbReference type="EMBL" id="JBBNPS010000001">
    <property type="protein sequence ID" value="MEQ3352821.1"/>
    <property type="molecule type" value="Genomic_DNA"/>
</dbReference>
<keyword evidence="3 10" id="KW-0328">Glycosyltransferase</keyword>
<comment type="subcellular location">
    <subcellularLocation>
        <location evidence="10">Cell membrane</location>
        <topology evidence="10">Peripheral membrane protein</topology>
        <orientation evidence="10">Cytoplasmic side</orientation>
    </subcellularLocation>
</comment>
<dbReference type="InterPro" id="IPR006009">
    <property type="entry name" value="GlcNAc_MurG"/>
</dbReference>
<dbReference type="InterPro" id="IPR004276">
    <property type="entry name" value="GlycoTrans_28_N"/>
</dbReference>
<evidence type="ECO:0000256" key="1">
    <source>
        <dbReference type="ARBA" id="ARBA00022475"/>
    </source>
</evidence>
<keyword evidence="1 10" id="KW-1003">Cell membrane</keyword>
<keyword evidence="4 10" id="KW-0808">Transferase</keyword>
<dbReference type="RefSeq" id="WP_349053249.1">
    <property type="nucleotide sequence ID" value="NZ_JBBNPS010000001.1"/>
</dbReference>
<evidence type="ECO:0000259" key="12">
    <source>
        <dbReference type="Pfam" id="PF04101"/>
    </source>
</evidence>
<dbReference type="Pfam" id="PF03033">
    <property type="entry name" value="Glyco_transf_28"/>
    <property type="match status" value="1"/>
</dbReference>
<dbReference type="SUPFAM" id="SSF53756">
    <property type="entry name" value="UDP-Glycosyltransferase/glycogen phosphorylase"/>
    <property type="match status" value="1"/>
</dbReference>
<evidence type="ECO:0000256" key="6">
    <source>
        <dbReference type="ARBA" id="ARBA00022984"/>
    </source>
</evidence>
<keyword evidence="9 10" id="KW-0961">Cell wall biogenesis/degradation</keyword>
<comment type="caution">
    <text evidence="10">Lacks conserved residue(s) required for the propagation of feature annotation.</text>
</comment>
<feature type="binding site" evidence="10">
    <location>
        <position position="125"/>
    </location>
    <ligand>
        <name>UDP-N-acetyl-alpha-D-glucosamine</name>
        <dbReference type="ChEBI" id="CHEBI:57705"/>
    </ligand>
</feature>
<evidence type="ECO:0000259" key="11">
    <source>
        <dbReference type="Pfam" id="PF03033"/>
    </source>
</evidence>
<dbReference type="Gene3D" id="3.40.50.2000">
    <property type="entry name" value="Glycogen Phosphorylase B"/>
    <property type="match status" value="2"/>
</dbReference>
<gene>
    <name evidence="10 13" type="primary">murG</name>
    <name evidence="13" type="ORF">AAA081_00680</name>
</gene>
<dbReference type="GO" id="GO:0016757">
    <property type="term" value="F:glycosyltransferase activity"/>
    <property type="evidence" value="ECO:0007669"/>
    <property type="project" value="UniProtKB-KW"/>
</dbReference>
<dbReference type="PANTHER" id="PTHR21015">
    <property type="entry name" value="UDP-N-ACETYLGLUCOSAMINE--N-ACETYLMURAMYL-(PENTAPEPTIDE) PYROPHOSPHORYL-UNDECAPRENOL N-ACETYLGLUCOSAMINE TRANSFERASE 1"/>
    <property type="match status" value="1"/>
</dbReference>
<keyword evidence="7 10" id="KW-0472">Membrane</keyword>
<keyword evidence="8 10" id="KW-0131">Cell cycle</keyword>
<dbReference type="EC" id="2.4.1.227" evidence="10"/>
<reference evidence="13 14" key="1">
    <citation type="submission" date="2024-04" db="EMBL/GenBank/DDBJ databases">
        <title>Human intestinal bacterial collection.</title>
        <authorList>
            <person name="Pauvert C."/>
            <person name="Hitch T.C.A."/>
            <person name="Clavel T."/>
        </authorList>
    </citation>
    <scope>NUCLEOTIDE SEQUENCE [LARGE SCALE GENOMIC DNA]</scope>
    <source>
        <strain evidence="13 14">CLA-SR-H026</strain>
    </source>
</reference>
<keyword evidence="5 10" id="KW-0133">Cell shape</keyword>
<dbReference type="Proteomes" id="UP001481872">
    <property type="component" value="Unassembled WGS sequence"/>
</dbReference>
<comment type="caution">
    <text evidence="13">The sequence shown here is derived from an EMBL/GenBank/DDBJ whole genome shotgun (WGS) entry which is preliminary data.</text>
</comment>
<keyword evidence="2 10" id="KW-0132">Cell division</keyword>
<evidence type="ECO:0000256" key="4">
    <source>
        <dbReference type="ARBA" id="ARBA00022679"/>
    </source>
</evidence>
<dbReference type="InterPro" id="IPR007235">
    <property type="entry name" value="Glyco_trans_28_C"/>
</dbReference>
<feature type="binding site" evidence="10">
    <location>
        <begin position="10"/>
        <end position="12"/>
    </location>
    <ligand>
        <name>UDP-N-acetyl-alpha-D-glucosamine</name>
        <dbReference type="ChEBI" id="CHEBI:57705"/>
    </ligand>
</feature>
<name>A0ABV1J3R9_9FIRM</name>
<comment type="pathway">
    <text evidence="10">Cell wall biogenesis; peptidoglycan biosynthesis.</text>
</comment>
<dbReference type="PANTHER" id="PTHR21015:SF22">
    <property type="entry name" value="GLYCOSYLTRANSFERASE"/>
    <property type="match status" value="1"/>
</dbReference>
<evidence type="ECO:0000256" key="8">
    <source>
        <dbReference type="ARBA" id="ARBA00023306"/>
    </source>
</evidence>
<proteinExistence type="inferred from homology"/>
<evidence type="ECO:0000256" key="5">
    <source>
        <dbReference type="ARBA" id="ARBA00022960"/>
    </source>
</evidence>
<evidence type="ECO:0000256" key="2">
    <source>
        <dbReference type="ARBA" id="ARBA00022618"/>
    </source>
</evidence>
<evidence type="ECO:0000256" key="3">
    <source>
        <dbReference type="ARBA" id="ARBA00022676"/>
    </source>
</evidence>
<dbReference type="CDD" id="cd03785">
    <property type="entry name" value="GT28_MurG"/>
    <property type="match status" value="1"/>
</dbReference>
<evidence type="ECO:0000313" key="13">
    <source>
        <dbReference type="EMBL" id="MEQ3352821.1"/>
    </source>
</evidence>
<feature type="domain" description="Glycosyl transferase family 28 C-terminal" evidence="12">
    <location>
        <begin position="191"/>
        <end position="344"/>
    </location>
</feature>
<organism evidence="13 14">
    <name type="scientific">Aedoeadaptatus acetigenes</name>
    <dbReference type="NCBI Taxonomy" id="2981723"/>
    <lineage>
        <taxon>Bacteria</taxon>
        <taxon>Bacillati</taxon>
        <taxon>Bacillota</taxon>
        <taxon>Tissierellia</taxon>
        <taxon>Tissierellales</taxon>
        <taxon>Peptoniphilaceae</taxon>
        <taxon>Aedoeadaptatus</taxon>
    </lineage>
</organism>
<comment type="catalytic activity">
    <reaction evidence="10">
        <text>di-trans,octa-cis-undecaprenyl diphospho-N-acetyl-alpha-D-muramoyl-L-alanyl-D-glutamyl-meso-2,6-diaminopimeloyl-D-alanyl-D-alanine + UDP-N-acetyl-alpha-D-glucosamine = di-trans,octa-cis-undecaprenyl diphospho-[N-acetyl-alpha-D-glucosaminyl-(1-&gt;4)]-N-acetyl-alpha-D-muramoyl-L-alanyl-D-glutamyl-meso-2,6-diaminopimeloyl-D-alanyl-D-alanine + UDP + H(+)</text>
        <dbReference type="Rhea" id="RHEA:31227"/>
        <dbReference type="ChEBI" id="CHEBI:15378"/>
        <dbReference type="ChEBI" id="CHEBI:57705"/>
        <dbReference type="ChEBI" id="CHEBI:58223"/>
        <dbReference type="ChEBI" id="CHEBI:61387"/>
        <dbReference type="ChEBI" id="CHEBI:61388"/>
        <dbReference type="EC" id="2.4.1.227"/>
    </reaction>
</comment>
<dbReference type="Pfam" id="PF04101">
    <property type="entry name" value="Glyco_tran_28_C"/>
    <property type="match status" value="1"/>
</dbReference>
<feature type="binding site" evidence="10">
    <location>
        <position position="197"/>
    </location>
    <ligand>
        <name>UDP-N-acetyl-alpha-D-glucosamine</name>
        <dbReference type="ChEBI" id="CHEBI:57705"/>
    </ligand>
</feature>
<dbReference type="NCBIfam" id="TIGR01133">
    <property type="entry name" value="murG"/>
    <property type="match status" value="1"/>
</dbReference>
<feature type="domain" description="Glycosyltransferase family 28 N-terminal" evidence="11">
    <location>
        <begin position="3"/>
        <end position="141"/>
    </location>
</feature>
<evidence type="ECO:0000256" key="7">
    <source>
        <dbReference type="ARBA" id="ARBA00023136"/>
    </source>
</evidence>
<evidence type="ECO:0000313" key="14">
    <source>
        <dbReference type="Proteomes" id="UP001481872"/>
    </source>
</evidence>
<comment type="function">
    <text evidence="10">Cell wall formation. Catalyzes the transfer of a GlcNAc subunit on undecaprenyl-pyrophosphoryl-MurNAc-pentapeptide (lipid intermediate I) to form undecaprenyl-pyrophosphoryl-MurNAc-(pentapeptide)GlcNAc (lipid intermediate II).</text>
</comment>